<sequence>MYEKIKLIFLYLSKWMGLFHISRYLTRDGLRILCYHSFAVGEEIEWRPELFIRPETFRKRLQFLKKEKFPVLGLNQAIELLSEKKLPPAATVITIDDGWFATKLYAHDILEEKSYPYTIYLTSYYSMKETPIFNLVVQYMFWKTQETRVDLEALGLPLTDSVQFPNADISEQLMNQIINYGNSQLNNDEKCAFMKRLGEGLGLNYPEIEKTRIFSLLTISEISELSAAGADFQLHTHRHRWPGEEQAAVQELAENKAFLASVSKNPLQHFCYPSGFWKPEQFPYLRTAGIKSATTCEAGLNFPRTPLYALNRFLDSESNSQIEFEAQMCGYSEFLRKLRKIMDRWRGAIG</sequence>
<dbReference type="CDD" id="cd10918">
    <property type="entry name" value="CE4_NodB_like_5s_6s"/>
    <property type="match status" value="1"/>
</dbReference>
<gene>
    <name evidence="1" type="ORF">dnm_100030</name>
</gene>
<dbReference type="AlphaFoldDB" id="A0A975C0Q3"/>
<reference evidence="1" key="1">
    <citation type="journal article" date="2021" name="Microb. Physiol.">
        <title>Proteogenomic Insights into the Physiology of Marine, Sulfate-Reducing, Filamentous Desulfonema limicola and Desulfonema magnum.</title>
        <authorList>
            <person name="Schnaars V."/>
            <person name="Wohlbrand L."/>
            <person name="Scheve S."/>
            <person name="Hinrichs C."/>
            <person name="Reinhardt R."/>
            <person name="Rabus R."/>
        </authorList>
    </citation>
    <scope>NUCLEOTIDE SEQUENCE</scope>
    <source>
        <strain evidence="1">4be13</strain>
    </source>
</reference>
<dbReference type="InterPro" id="IPR051398">
    <property type="entry name" value="Polysacch_Deacetylase"/>
</dbReference>
<name>A0A975C0Q3_9BACT</name>
<dbReference type="RefSeq" id="WP_207680615.1">
    <property type="nucleotide sequence ID" value="NZ_CP061800.1"/>
</dbReference>
<dbReference type="Gene3D" id="3.20.20.370">
    <property type="entry name" value="Glycoside hydrolase/deacetylase"/>
    <property type="match status" value="1"/>
</dbReference>
<accession>A0A975C0Q3</accession>
<evidence type="ECO:0000313" key="1">
    <source>
        <dbReference type="EMBL" id="QTA93895.1"/>
    </source>
</evidence>
<dbReference type="PANTHER" id="PTHR34216">
    <property type="match status" value="1"/>
</dbReference>
<dbReference type="InterPro" id="IPR011330">
    <property type="entry name" value="Glyco_hydro/deAcase_b/a-brl"/>
</dbReference>
<keyword evidence="2" id="KW-1185">Reference proteome</keyword>
<dbReference type="SUPFAM" id="SSF88713">
    <property type="entry name" value="Glycoside hydrolase/deacetylase"/>
    <property type="match status" value="1"/>
</dbReference>
<dbReference type="Proteomes" id="UP000663722">
    <property type="component" value="Chromosome"/>
</dbReference>
<protein>
    <submittedName>
        <fullName evidence="1">Polysaccharide deacetylase domain-containing protein</fullName>
    </submittedName>
</protein>
<dbReference type="KEGG" id="dmm:dnm_100030"/>
<dbReference type="GO" id="GO:0005975">
    <property type="term" value="P:carbohydrate metabolic process"/>
    <property type="evidence" value="ECO:0007669"/>
    <property type="project" value="InterPro"/>
</dbReference>
<dbReference type="PANTHER" id="PTHR34216:SF3">
    <property type="entry name" value="POLY-BETA-1,6-N-ACETYL-D-GLUCOSAMINE N-DEACETYLASE"/>
    <property type="match status" value="1"/>
</dbReference>
<evidence type="ECO:0000313" key="2">
    <source>
        <dbReference type="Proteomes" id="UP000663722"/>
    </source>
</evidence>
<dbReference type="EMBL" id="CP061800">
    <property type="protein sequence ID" value="QTA93895.1"/>
    <property type="molecule type" value="Genomic_DNA"/>
</dbReference>
<proteinExistence type="predicted"/>
<organism evidence="1 2">
    <name type="scientific">Desulfonema magnum</name>
    <dbReference type="NCBI Taxonomy" id="45655"/>
    <lineage>
        <taxon>Bacteria</taxon>
        <taxon>Pseudomonadati</taxon>
        <taxon>Thermodesulfobacteriota</taxon>
        <taxon>Desulfobacteria</taxon>
        <taxon>Desulfobacterales</taxon>
        <taxon>Desulfococcaceae</taxon>
        <taxon>Desulfonema</taxon>
    </lineage>
</organism>